<evidence type="ECO:0000256" key="3">
    <source>
        <dbReference type="ARBA" id="ARBA00022692"/>
    </source>
</evidence>
<evidence type="ECO:0000256" key="5">
    <source>
        <dbReference type="ARBA" id="ARBA00023136"/>
    </source>
</evidence>
<keyword evidence="5 7" id="KW-0472">Membrane</keyword>
<evidence type="ECO:0000256" key="2">
    <source>
        <dbReference type="ARBA" id="ARBA00022448"/>
    </source>
</evidence>
<keyword evidence="2" id="KW-0813">Transport</keyword>
<evidence type="ECO:0000313" key="10">
    <source>
        <dbReference type="Proteomes" id="UP000023152"/>
    </source>
</evidence>
<dbReference type="GO" id="GO:0005737">
    <property type="term" value="C:cytoplasm"/>
    <property type="evidence" value="ECO:0007669"/>
    <property type="project" value="UniProtKB-ARBA"/>
</dbReference>
<proteinExistence type="predicted"/>
<organism evidence="9 10">
    <name type="scientific">Reticulomyxa filosa</name>
    <dbReference type="NCBI Taxonomy" id="46433"/>
    <lineage>
        <taxon>Eukaryota</taxon>
        <taxon>Sar</taxon>
        <taxon>Rhizaria</taxon>
        <taxon>Retaria</taxon>
        <taxon>Foraminifera</taxon>
        <taxon>Monothalamids</taxon>
        <taxon>Reticulomyxidae</taxon>
        <taxon>Reticulomyxa</taxon>
    </lineage>
</organism>
<evidence type="ECO:0000256" key="1">
    <source>
        <dbReference type="ARBA" id="ARBA00004167"/>
    </source>
</evidence>
<comment type="caution">
    <text evidence="9">The sequence shown here is derived from an EMBL/GenBank/DDBJ whole genome shotgun (WGS) entry which is preliminary data.</text>
</comment>
<evidence type="ECO:0000256" key="7">
    <source>
        <dbReference type="SAM" id="Phobius"/>
    </source>
</evidence>
<dbReference type="PROSITE" id="PS50192">
    <property type="entry name" value="T_SNARE"/>
    <property type="match status" value="1"/>
</dbReference>
<comment type="subcellular location">
    <subcellularLocation>
        <location evidence="1">Membrane</location>
        <topology evidence="1">Single-pass membrane protein</topology>
    </subcellularLocation>
</comment>
<evidence type="ECO:0000313" key="9">
    <source>
        <dbReference type="EMBL" id="ETN98106.1"/>
    </source>
</evidence>
<evidence type="ECO:0000256" key="4">
    <source>
        <dbReference type="ARBA" id="ARBA00022989"/>
    </source>
</evidence>
<feature type="domain" description="T-SNARE coiled-coil homology" evidence="8">
    <location>
        <begin position="151"/>
        <end position="213"/>
    </location>
</feature>
<dbReference type="GO" id="GO:0012505">
    <property type="term" value="C:endomembrane system"/>
    <property type="evidence" value="ECO:0007669"/>
    <property type="project" value="UniProtKB-ARBA"/>
</dbReference>
<dbReference type="OMA" id="DSTCYIA"/>
<evidence type="ECO:0000256" key="6">
    <source>
        <dbReference type="SAM" id="Coils"/>
    </source>
</evidence>
<dbReference type="InterPro" id="IPR000727">
    <property type="entry name" value="T_SNARE_dom"/>
</dbReference>
<keyword evidence="6" id="KW-0175">Coiled coil</keyword>
<dbReference type="GO" id="GO:0016020">
    <property type="term" value="C:membrane"/>
    <property type="evidence" value="ECO:0007669"/>
    <property type="project" value="UniProtKB-SubCell"/>
</dbReference>
<dbReference type="Gene3D" id="1.20.5.110">
    <property type="match status" value="1"/>
</dbReference>
<dbReference type="Proteomes" id="UP000023152">
    <property type="component" value="Unassembled WGS sequence"/>
</dbReference>
<keyword evidence="4 7" id="KW-1133">Transmembrane helix</keyword>
<sequence>MSAQDWMREYEELNRLTEAAKNDIISMQLAERKNQREAMLQFKRNAKTQLKQVAERLPQLKADLADDPQLSPEERKRRSQKLKNLSMCYRQKTKIHFFYLMVCGQIGQDYNAYRDQLESKVKKFGGRDGLNPSETDTTQSLSNQEIKQLHEDKIRQQDEHLDEILQGTKKVREIGHDINSELERQNVVLDDIDNEMGKASSKIENNNKRVEFLLRKSKDISCCCLMLVLFIAIIVLIFW</sequence>
<dbReference type="OrthoDB" id="546861at2759"/>
<dbReference type="AlphaFoldDB" id="X6LAE6"/>
<dbReference type="PANTHER" id="PTHR12791">
    <property type="entry name" value="GOLGI SNARE BET1-RELATED"/>
    <property type="match status" value="1"/>
</dbReference>
<dbReference type="SUPFAM" id="SSF58038">
    <property type="entry name" value="SNARE fusion complex"/>
    <property type="match status" value="1"/>
</dbReference>
<dbReference type="CDD" id="cd15841">
    <property type="entry name" value="SNARE_Qc"/>
    <property type="match status" value="1"/>
</dbReference>
<keyword evidence="3 7" id="KW-0812">Transmembrane</keyword>
<gene>
    <name evidence="9" type="ORF">RFI_39412</name>
</gene>
<accession>X6LAE6</accession>
<protein>
    <submittedName>
        <fullName evidence="9">Syntaxin-8</fullName>
    </submittedName>
</protein>
<feature type="coiled-coil region" evidence="6">
    <location>
        <begin position="3"/>
        <end position="63"/>
    </location>
</feature>
<evidence type="ECO:0000259" key="8">
    <source>
        <dbReference type="PROSITE" id="PS50192"/>
    </source>
</evidence>
<dbReference type="EMBL" id="ASPP01047637">
    <property type="protein sequence ID" value="ETN98106.1"/>
    <property type="molecule type" value="Genomic_DNA"/>
</dbReference>
<name>X6LAE6_RETFI</name>
<feature type="transmembrane region" description="Helical" evidence="7">
    <location>
        <begin position="219"/>
        <end position="238"/>
    </location>
</feature>
<reference evidence="9 10" key="1">
    <citation type="journal article" date="2013" name="Curr. Biol.">
        <title>The Genome of the Foraminiferan Reticulomyxa filosa.</title>
        <authorList>
            <person name="Glockner G."/>
            <person name="Hulsmann N."/>
            <person name="Schleicher M."/>
            <person name="Noegel A.A."/>
            <person name="Eichinger L."/>
            <person name="Gallinger C."/>
            <person name="Pawlowski J."/>
            <person name="Sierra R."/>
            <person name="Euteneuer U."/>
            <person name="Pillet L."/>
            <person name="Moustafa A."/>
            <person name="Platzer M."/>
            <person name="Groth M."/>
            <person name="Szafranski K."/>
            <person name="Schliwa M."/>
        </authorList>
    </citation>
    <scope>NUCLEOTIDE SEQUENCE [LARGE SCALE GENOMIC DNA]</scope>
</reference>
<dbReference type="SMART" id="SM00397">
    <property type="entry name" value="t_SNARE"/>
    <property type="match status" value="1"/>
</dbReference>
<keyword evidence="10" id="KW-1185">Reference proteome</keyword>